<keyword evidence="4 7" id="KW-0808">Transferase</keyword>
<dbReference type="Gene3D" id="3.30.930.10">
    <property type="entry name" value="Bira Bifunctional Protein, Domain 2"/>
    <property type="match status" value="1"/>
</dbReference>
<reference evidence="7 8" key="1">
    <citation type="journal article" date="2023" name="Elife">
        <title>Identification of key yeast species and microbe-microbe interactions impacting larval growth of Drosophila in the wild.</title>
        <authorList>
            <person name="Mure A."/>
            <person name="Sugiura Y."/>
            <person name="Maeda R."/>
            <person name="Honda K."/>
            <person name="Sakurai N."/>
            <person name="Takahashi Y."/>
            <person name="Watada M."/>
            <person name="Katoh T."/>
            <person name="Gotoh A."/>
            <person name="Gotoh Y."/>
            <person name="Taniguchi I."/>
            <person name="Nakamura K."/>
            <person name="Hayashi T."/>
            <person name="Katayama T."/>
            <person name="Uemura T."/>
            <person name="Hattori Y."/>
        </authorList>
    </citation>
    <scope>NUCLEOTIDE SEQUENCE [LARGE SCALE GENOMIC DNA]</scope>
    <source>
        <strain evidence="7 8">SC-9</strain>
    </source>
</reference>
<dbReference type="InterPro" id="IPR004143">
    <property type="entry name" value="BPL_LPL_catalytic"/>
</dbReference>
<dbReference type="GO" id="GO:0033819">
    <property type="term" value="F:lipoyl(octanoyl) transferase activity"/>
    <property type="evidence" value="ECO:0007669"/>
    <property type="project" value="UniProtKB-EC"/>
</dbReference>
<comment type="pathway">
    <text evidence="1">Protein modification; protein lipoylation via endogenous pathway; protein N(6)-(lipoyl)lysine from octanoyl-[acyl-carrier-protein]: step 1/2.</text>
</comment>
<evidence type="ECO:0000313" key="8">
    <source>
        <dbReference type="Proteomes" id="UP001360560"/>
    </source>
</evidence>
<dbReference type="InterPro" id="IPR020605">
    <property type="entry name" value="Octanoyltransferase_CS"/>
</dbReference>
<evidence type="ECO:0000256" key="1">
    <source>
        <dbReference type="ARBA" id="ARBA00004821"/>
    </source>
</evidence>
<evidence type="ECO:0000256" key="2">
    <source>
        <dbReference type="ARBA" id="ARBA00007907"/>
    </source>
</evidence>
<dbReference type="InterPro" id="IPR000544">
    <property type="entry name" value="Octanoyltransferase"/>
</dbReference>
<dbReference type="Pfam" id="PF21948">
    <property type="entry name" value="LplA-B_cat"/>
    <property type="match status" value="2"/>
</dbReference>
<dbReference type="GeneID" id="90073498"/>
<dbReference type="SUPFAM" id="SSF55681">
    <property type="entry name" value="Class II aaRS and biotin synthetases"/>
    <property type="match status" value="1"/>
</dbReference>
<feature type="domain" description="BPL/LPL catalytic" evidence="6">
    <location>
        <begin position="109"/>
        <end position="338"/>
    </location>
</feature>
<dbReference type="Proteomes" id="UP001360560">
    <property type="component" value="Unassembled WGS sequence"/>
</dbReference>
<sequence length="365" mass="40880">MFRPLFARVGPTLRWVRHQSTEACQSTIQPKAGTSTTLRHLHFTDTVSYETGLGVQEKFVAANLDFKNIRSRALRQIEAVKSGKMDTDEGPAQVSQYEENLVAKMLKDIKPGPLVLTFQFNPVYTGGKREKDSHSEQELEIYNFKGAHYVQSSRGGQVTYHGPGQVVAYSIIDLNDFKKLDAKEEQNELTSDNDIPQMLKKDRRALPPRCFVNGLEQSIINTLSSGHKISRSMSAASRTPYGIDSFRTENTGVWVAADAKIASIGVHVRRGVTSHGVAINVNTDLDYPNKFVMCGIDNAKTTSMKEIWEKENQSREVSIRDVSYSYACEFAKVFGFKQVEHYDVIAENFIKGVDGAYSHGIKEIL</sequence>
<dbReference type="EMBL" id="BTFZ01000006">
    <property type="protein sequence ID" value="GMM35519.1"/>
    <property type="molecule type" value="Genomic_DNA"/>
</dbReference>
<dbReference type="NCBIfam" id="TIGR00214">
    <property type="entry name" value="lipB"/>
    <property type="match status" value="1"/>
</dbReference>
<dbReference type="InterPro" id="IPR045864">
    <property type="entry name" value="aa-tRNA-synth_II/BPL/LPL"/>
</dbReference>
<evidence type="ECO:0000256" key="5">
    <source>
        <dbReference type="ARBA" id="ARBA00023315"/>
    </source>
</evidence>
<dbReference type="AlphaFoldDB" id="A0AAV5QM54"/>
<proteinExistence type="inferred from homology"/>
<keyword evidence="5" id="KW-0012">Acyltransferase</keyword>
<organism evidence="7 8">
    <name type="scientific">Saccharomycopsis crataegensis</name>
    <dbReference type="NCBI Taxonomy" id="43959"/>
    <lineage>
        <taxon>Eukaryota</taxon>
        <taxon>Fungi</taxon>
        <taxon>Dikarya</taxon>
        <taxon>Ascomycota</taxon>
        <taxon>Saccharomycotina</taxon>
        <taxon>Saccharomycetes</taxon>
        <taxon>Saccharomycopsidaceae</taxon>
        <taxon>Saccharomycopsis</taxon>
    </lineage>
</organism>
<keyword evidence="8" id="KW-1185">Reference proteome</keyword>
<protein>
    <recommendedName>
        <fullName evidence="3">lipoyl(octanoyl) transferase</fullName>
        <ecNumber evidence="3">2.3.1.181</ecNumber>
    </recommendedName>
</protein>
<dbReference type="GO" id="GO:0009249">
    <property type="term" value="P:protein lipoylation"/>
    <property type="evidence" value="ECO:0007669"/>
    <property type="project" value="InterPro"/>
</dbReference>
<dbReference type="PROSITE" id="PS51733">
    <property type="entry name" value="BPL_LPL_CATALYTIC"/>
    <property type="match status" value="1"/>
</dbReference>
<dbReference type="PANTHER" id="PTHR10993:SF7">
    <property type="entry name" value="LIPOYLTRANSFERASE 2, MITOCHONDRIAL-RELATED"/>
    <property type="match status" value="1"/>
</dbReference>
<accession>A0AAV5QM54</accession>
<evidence type="ECO:0000256" key="3">
    <source>
        <dbReference type="ARBA" id="ARBA00012334"/>
    </source>
</evidence>
<dbReference type="CDD" id="cd16444">
    <property type="entry name" value="LipB"/>
    <property type="match status" value="1"/>
</dbReference>
<dbReference type="PANTHER" id="PTHR10993">
    <property type="entry name" value="OCTANOYLTRANSFERASE"/>
    <property type="match status" value="1"/>
</dbReference>
<name>A0AAV5QM54_9ASCO</name>
<evidence type="ECO:0000256" key="4">
    <source>
        <dbReference type="ARBA" id="ARBA00022679"/>
    </source>
</evidence>
<comment type="caution">
    <text evidence="7">The sequence shown here is derived from an EMBL/GenBank/DDBJ whole genome shotgun (WGS) entry which is preliminary data.</text>
</comment>
<evidence type="ECO:0000313" key="7">
    <source>
        <dbReference type="EMBL" id="GMM35519.1"/>
    </source>
</evidence>
<gene>
    <name evidence="7" type="ORF">DASC09_028440</name>
</gene>
<evidence type="ECO:0000259" key="6">
    <source>
        <dbReference type="PROSITE" id="PS51733"/>
    </source>
</evidence>
<dbReference type="EC" id="2.3.1.181" evidence="3"/>
<comment type="similarity">
    <text evidence="2">Belongs to the LipB family.</text>
</comment>
<dbReference type="PROSITE" id="PS01313">
    <property type="entry name" value="LIPB"/>
    <property type="match status" value="1"/>
</dbReference>
<dbReference type="RefSeq" id="XP_064852519.1">
    <property type="nucleotide sequence ID" value="XM_064996447.1"/>
</dbReference>